<accession>A0A367IRW3</accession>
<evidence type="ECO:0000313" key="3">
    <source>
        <dbReference type="Proteomes" id="UP000253551"/>
    </source>
</evidence>
<dbReference type="EMBL" id="PJQM01006014">
    <property type="protein sequence ID" value="RCH80418.1"/>
    <property type="molecule type" value="Genomic_DNA"/>
</dbReference>
<name>A0A367IRW3_RHIST</name>
<feature type="compositionally biased region" description="Polar residues" evidence="1">
    <location>
        <begin position="60"/>
        <end position="69"/>
    </location>
</feature>
<evidence type="ECO:0000313" key="2">
    <source>
        <dbReference type="EMBL" id="RCH80418.1"/>
    </source>
</evidence>
<dbReference type="Proteomes" id="UP000253551">
    <property type="component" value="Unassembled WGS sequence"/>
</dbReference>
<dbReference type="AlphaFoldDB" id="A0A367IRW3"/>
<feature type="compositionally biased region" description="Polar residues" evidence="1">
    <location>
        <begin position="367"/>
        <end position="386"/>
    </location>
</feature>
<feature type="compositionally biased region" description="Polar residues" evidence="1">
    <location>
        <begin position="115"/>
        <end position="125"/>
    </location>
</feature>
<keyword evidence="3" id="KW-1185">Reference proteome</keyword>
<evidence type="ECO:0000256" key="1">
    <source>
        <dbReference type="SAM" id="MobiDB-lite"/>
    </source>
</evidence>
<gene>
    <name evidence="2" type="ORF">CU098_003871</name>
</gene>
<feature type="compositionally biased region" description="Basic and acidic residues" evidence="1">
    <location>
        <begin position="141"/>
        <end position="155"/>
    </location>
</feature>
<feature type="compositionally biased region" description="Polar residues" evidence="1">
    <location>
        <begin position="161"/>
        <end position="181"/>
    </location>
</feature>
<feature type="region of interest" description="Disordered" evidence="1">
    <location>
        <begin position="1"/>
        <end position="127"/>
    </location>
</feature>
<feature type="compositionally biased region" description="Basic and acidic residues" evidence="1">
    <location>
        <begin position="38"/>
        <end position="47"/>
    </location>
</feature>
<reference evidence="2 3" key="1">
    <citation type="journal article" date="2018" name="G3 (Bethesda)">
        <title>Phylogenetic and Phylogenomic Definition of Rhizopus Species.</title>
        <authorList>
            <person name="Gryganskyi A.P."/>
            <person name="Golan J."/>
            <person name="Dolatabadi S."/>
            <person name="Mondo S."/>
            <person name="Robb S."/>
            <person name="Idnurm A."/>
            <person name="Muszewska A."/>
            <person name="Steczkiewicz K."/>
            <person name="Masonjones S."/>
            <person name="Liao H.L."/>
            <person name="Gajdeczka M.T."/>
            <person name="Anike F."/>
            <person name="Vuek A."/>
            <person name="Anishchenko I.M."/>
            <person name="Voigt K."/>
            <person name="de Hoog G.S."/>
            <person name="Smith M.E."/>
            <person name="Heitman J."/>
            <person name="Vilgalys R."/>
            <person name="Stajich J.E."/>
        </authorList>
    </citation>
    <scope>NUCLEOTIDE SEQUENCE [LARGE SCALE GENOMIC DNA]</scope>
    <source>
        <strain evidence="2 3">LSU 92-RS-03</strain>
    </source>
</reference>
<feature type="compositionally biased region" description="Polar residues" evidence="1">
    <location>
        <begin position="203"/>
        <end position="254"/>
    </location>
</feature>
<feature type="region of interest" description="Disordered" evidence="1">
    <location>
        <begin position="139"/>
        <end position="388"/>
    </location>
</feature>
<feature type="compositionally biased region" description="Basic and acidic residues" evidence="1">
    <location>
        <begin position="98"/>
        <end position="114"/>
    </location>
</feature>
<dbReference type="OrthoDB" id="2215122at2759"/>
<feature type="compositionally biased region" description="Polar residues" evidence="1">
    <location>
        <begin position="266"/>
        <end position="294"/>
    </location>
</feature>
<proteinExistence type="predicted"/>
<protein>
    <submittedName>
        <fullName evidence="2">Uncharacterized protein</fullName>
    </submittedName>
</protein>
<organism evidence="2 3">
    <name type="scientific">Rhizopus stolonifer</name>
    <name type="common">Rhizopus nigricans</name>
    <dbReference type="NCBI Taxonomy" id="4846"/>
    <lineage>
        <taxon>Eukaryota</taxon>
        <taxon>Fungi</taxon>
        <taxon>Fungi incertae sedis</taxon>
        <taxon>Mucoromycota</taxon>
        <taxon>Mucoromycotina</taxon>
        <taxon>Mucoromycetes</taxon>
        <taxon>Mucorales</taxon>
        <taxon>Mucorineae</taxon>
        <taxon>Rhizopodaceae</taxon>
        <taxon>Rhizopus</taxon>
    </lineage>
</organism>
<sequence>MEPLRAPARDPKEIQILSEHPVLRKTLPPDRSSNASRWRTDDLELKPDPSLAKRKRRGSNRSFTSMNSAENDRPPLHSWNKPLSETNQNVVTSPLEWNDLKEEKEAKDWKKTDHQSAFQTDSGWPNRNLEEAKLSVLWEASDEKAGQEDSNRTEHNAPIGETNTRCSSNVREVSSTLSNSWVAPVDVPKQQVTPIQPPADDNSLGNTSGNKPSGPSTNVATDSFVNELNNAKPPTNSWENPSVDESSKPSTDVDVNSWGGPFVKEPSNSSLSTSTDETSKSNPMDAINASNNPKTLMGRDAFRNKPKIHRNTGQDASYDTPPSLATVGRITEGDGWGNPSGDPAGAHGGWENCYPDDEERKNRSRTHTNGSKGGPSQSKFSGTQGSPIDLLQPSSVLFKPLPVEVASSSCQKKTPPYNQNMDHSQLTAASEKVIPHQETTSNQVNVDHGVNSIQFPKNQVYETQAYGAQDDSTIDFTDYLKDVRVLICQPKVEVAKGVYQRVPIYMDSSIIQIVEDLNNERKMEMGSIFKARLCMALMKEAVLSYCKVNRFQLP</sequence>
<feature type="compositionally biased region" description="Polar residues" evidence="1">
    <location>
        <begin position="81"/>
        <end position="92"/>
    </location>
</feature>
<comment type="caution">
    <text evidence="2">The sequence shown here is derived from an EMBL/GenBank/DDBJ whole genome shotgun (WGS) entry which is preliminary data.</text>
</comment>